<gene>
    <name evidence="1" type="ORF">MSL71_51040</name>
</gene>
<dbReference type="RefSeq" id="WP_180147153.1">
    <property type="nucleotide sequence ID" value="NZ_CAADHO010000016.1"/>
</dbReference>
<dbReference type="EMBL" id="CAADHO010000016">
    <property type="protein sequence ID" value="VFQ47404.1"/>
    <property type="molecule type" value="Genomic_DNA"/>
</dbReference>
<protein>
    <submittedName>
        <fullName evidence="1">Phage tail assembly chaperone tac 10</fullName>
    </submittedName>
</protein>
<dbReference type="Pfam" id="PF10963">
    <property type="entry name" value="Phage_TAC_10"/>
    <property type="match status" value="1"/>
</dbReference>
<evidence type="ECO:0000313" key="2">
    <source>
        <dbReference type="Proteomes" id="UP000507962"/>
    </source>
</evidence>
<name>A0A4U8YU36_9BACT</name>
<dbReference type="Proteomes" id="UP000507962">
    <property type="component" value="Unassembled WGS sequence"/>
</dbReference>
<evidence type="ECO:0000313" key="1">
    <source>
        <dbReference type="EMBL" id="VFQ47404.1"/>
    </source>
</evidence>
<reference evidence="1 2" key="1">
    <citation type="submission" date="2019-03" db="EMBL/GenBank/DDBJ databases">
        <authorList>
            <person name="Nijsse B."/>
        </authorList>
    </citation>
    <scope>NUCLEOTIDE SEQUENCE [LARGE SCALE GENOMIC DNA]</scope>
    <source>
        <strain evidence="1">Desulfoluna butyratoxydans MSL71</strain>
    </source>
</reference>
<accession>A0A4U8YU36</accession>
<dbReference type="InterPro" id="IPR024406">
    <property type="entry name" value="TAC-10"/>
</dbReference>
<proteinExistence type="predicted"/>
<dbReference type="AlphaFoldDB" id="A0A4U8YU36"/>
<organism evidence="1 2">
    <name type="scientific">Desulfoluna butyratoxydans</name>
    <dbReference type="NCBI Taxonomy" id="231438"/>
    <lineage>
        <taxon>Bacteria</taxon>
        <taxon>Pseudomonadati</taxon>
        <taxon>Thermodesulfobacteriota</taxon>
        <taxon>Desulfobacteria</taxon>
        <taxon>Desulfobacterales</taxon>
        <taxon>Desulfolunaceae</taxon>
        <taxon>Desulfoluna</taxon>
    </lineage>
</organism>
<keyword evidence="2" id="KW-1185">Reference proteome</keyword>
<sequence length="86" mass="9498">MSTKITLTIDGTAIDFDVTPAHHERLINEMQPTDKVQPTHNFLVRCVTPESKEALKPFLENPTHVMAIGTHLINKVVPAIEVAVGE</sequence>